<protein>
    <submittedName>
        <fullName evidence="2">F-box/LRR-repeat protein</fullName>
    </submittedName>
</protein>
<comment type="caution">
    <text evidence="2">The sequence shown here is derived from an EMBL/GenBank/DDBJ whole genome shotgun (WGS) entry which is preliminary data.</text>
</comment>
<sequence>MAEDRISKLPDAILQHILSSIDLKQAVQTSILSKRWKSLWCSLPNLDFNFRRLAVQNGVDLAWSDHNQRFMPRFMHFVTQFLSQRDHSSNVAKFKLSSSHMAGTDSGFVEKCLDYAINHGVQHLDIDAYCYSPPVKFPDGLFASTTLRELRLRQYIDRSPFELSWFGEVDSASVSGFWADHLCSEAQDFGNIVSRSVLFTGTTDGTDLNSV</sequence>
<dbReference type="AlphaFoldDB" id="A0AAE1WD67"/>
<reference evidence="2" key="2">
    <citation type="journal article" date="2024" name="Plant">
        <title>Genomic evolution and insights into agronomic trait innovations of Sesamum species.</title>
        <authorList>
            <person name="Miao H."/>
            <person name="Wang L."/>
            <person name="Qu L."/>
            <person name="Liu H."/>
            <person name="Sun Y."/>
            <person name="Le M."/>
            <person name="Wang Q."/>
            <person name="Wei S."/>
            <person name="Zheng Y."/>
            <person name="Lin W."/>
            <person name="Duan Y."/>
            <person name="Cao H."/>
            <person name="Xiong S."/>
            <person name="Wang X."/>
            <person name="Wei L."/>
            <person name="Li C."/>
            <person name="Ma Q."/>
            <person name="Ju M."/>
            <person name="Zhao R."/>
            <person name="Li G."/>
            <person name="Mu C."/>
            <person name="Tian Q."/>
            <person name="Mei H."/>
            <person name="Zhang T."/>
            <person name="Gao T."/>
            <person name="Zhang H."/>
        </authorList>
    </citation>
    <scope>NUCLEOTIDE SEQUENCE</scope>
    <source>
        <strain evidence="2">K16</strain>
    </source>
</reference>
<evidence type="ECO:0000313" key="2">
    <source>
        <dbReference type="EMBL" id="KAK4391121.1"/>
    </source>
</evidence>
<name>A0AAE1WD67_9LAMI</name>
<dbReference type="EMBL" id="JACGWL010000012">
    <property type="protein sequence ID" value="KAK4391121.1"/>
    <property type="molecule type" value="Genomic_DNA"/>
</dbReference>
<dbReference type="CDD" id="cd22160">
    <property type="entry name" value="F-box_AtFBL13-like"/>
    <property type="match status" value="1"/>
</dbReference>
<dbReference type="InterPro" id="IPR036047">
    <property type="entry name" value="F-box-like_dom_sf"/>
</dbReference>
<gene>
    <name evidence="2" type="ORF">Sango_2175400</name>
</gene>
<reference evidence="2" key="1">
    <citation type="submission" date="2020-06" db="EMBL/GenBank/DDBJ databases">
        <authorList>
            <person name="Li T."/>
            <person name="Hu X."/>
            <person name="Zhang T."/>
            <person name="Song X."/>
            <person name="Zhang H."/>
            <person name="Dai N."/>
            <person name="Sheng W."/>
            <person name="Hou X."/>
            <person name="Wei L."/>
        </authorList>
    </citation>
    <scope>NUCLEOTIDE SEQUENCE</scope>
    <source>
        <strain evidence="2">K16</strain>
        <tissue evidence="2">Leaf</tissue>
    </source>
</reference>
<dbReference type="InterPro" id="IPR050232">
    <property type="entry name" value="FBL13/AtMIF1-like"/>
</dbReference>
<dbReference type="Gene3D" id="1.20.1280.50">
    <property type="match status" value="1"/>
</dbReference>
<dbReference type="SUPFAM" id="SSF81383">
    <property type="entry name" value="F-box domain"/>
    <property type="match status" value="1"/>
</dbReference>
<dbReference type="PROSITE" id="PS50181">
    <property type="entry name" value="FBOX"/>
    <property type="match status" value="1"/>
</dbReference>
<dbReference type="PANTHER" id="PTHR31900:SF30">
    <property type="entry name" value="SUPERFAMILY PROTEIN, PUTATIVE-RELATED"/>
    <property type="match status" value="1"/>
</dbReference>
<dbReference type="InterPro" id="IPR053781">
    <property type="entry name" value="F-box_AtFBL13-like"/>
</dbReference>
<dbReference type="Pfam" id="PF00646">
    <property type="entry name" value="F-box"/>
    <property type="match status" value="1"/>
</dbReference>
<keyword evidence="3" id="KW-1185">Reference proteome</keyword>
<organism evidence="2 3">
    <name type="scientific">Sesamum angolense</name>
    <dbReference type="NCBI Taxonomy" id="2727404"/>
    <lineage>
        <taxon>Eukaryota</taxon>
        <taxon>Viridiplantae</taxon>
        <taxon>Streptophyta</taxon>
        <taxon>Embryophyta</taxon>
        <taxon>Tracheophyta</taxon>
        <taxon>Spermatophyta</taxon>
        <taxon>Magnoliopsida</taxon>
        <taxon>eudicotyledons</taxon>
        <taxon>Gunneridae</taxon>
        <taxon>Pentapetalae</taxon>
        <taxon>asterids</taxon>
        <taxon>lamiids</taxon>
        <taxon>Lamiales</taxon>
        <taxon>Pedaliaceae</taxon>
        <taxon>Sesamum</taxon>
    </lineage>
</organism>
<dbReference type="Proteomes" id="UP001289374">
    <property type="component" value="Unassembled WGS sequence"/>
</dbReference>
<evidence type="ECO:0000259" key="1">
    <source>
        <dbReference type="PROSITE" id="PS50181"/>
    </source>
</evidence>
<proteinExistence type="predicted"/>
<feature type="domain" description="F-box" evidence="1">
    <location>
        <begin position="3"/>
        <end position="53"/>
    </location>
</feature>
<dbReference type="PANTHER" id="PTHR31900">
    <property type="entry name" value="F-BOX/RNI SUPERFAMILY PROTEIN-RELATED"/>
    <property type="match status" value="1"/>
</dbReference>
<accession>A0AAE1WD67</accession>
<dbReference type="InterPro" id="IPR001810">
    <property type="entry name" value="F-box_dom"/>
</dbReference>
<evidence type="ECO:0000313" key="3">
    <source>
        <dbReference type="Proteomes" id="UP001289374"/>
    </source>
</evidence>